<dbReference type="AlphaFoldDB" id="A0A497E2V4"/>
<organism evidence="2 3">
    <name type="scientific">Aerophobetes bacterium</name>
    <dbReference type="NCBI Taxonomy" id="2030807"/>
    <lineage>
        <taxon>Bacteria</taxon>
        <taxon>Candidatus Aerophobota</taxon>
    </lineage>
</organism>
<evidence type="ECO:0000313" key="3">
    <source>
        <dbReference type="Proteomes" id="UP000279422"/>
    </source>
</evidence>
<sequence length="346" mass="40245">MSYERGWAALNLEMPPTIPHTEYCSHPKLVKHITGLDPKNKNEEKEAWRKFYQLTDYDFLWVSNDGPEWKGRTTCMGHAIFQEDGSDYNPNVHCPFKDVEEVLSFDPVAEYGVPDVEERARYFEEFYQRGQKENPTLVFPGGYYKTLFSACIQAFGWEMFLSSAPLDEERFDKVLEGFFQISLANYKAWAKTSIKVFICHDDIVWTNGPVFHPNWYRKHIFPRYKKLWSILKKEGIKVLFCSDGNFDEFVDDLVEAGADGFIFEPLTSLERIAQKYGKSKVIIGNIDTRILSFGTKEEIFQEVKRCADIGKNCPGYFFAVGNHIPHNVPLENALYYLELIRKLGRR</sequence>
<accession>A0A497E2V4</accession>
<feature type="domain" description="Uroporphyrinogen decarboxylase (URO-D)" evidence="1">
    <location>
        <begin position="90"/>
        <end position="342"/>
    </location>
</feature>
<dbReference type="SUPFAM" id="SSF51726">
    <property type="entry name" value="UROD/MetE-like"/>
    <property type="match status" value="1"/>
</dbReference>
<proteinExistence type="predicted"/>
<dbReference type="PANTHER" id="PTHR47099:SF1">
    <property type="entry name" value="METHYLCOBAMIDE:COM METHYLTRANSFERASE MTBA"/>
    <property type="match status" value="1"/>
</dbReference>
<reference evidence="2 3" key="1">
    <citation type="submission" date="2018-06" db="EMBL/GenBank/DDBJ databases">
        <title>Extensive metabolic versatility and redundancy in microbially diverse, dynamic hydrothermal sediments.</title>
        <authorList>
            <person name="Dombrowski N."/>
            <person name="Teske A."/>
            <person name="Baker B.J."/>
        </authorList>
    </citation>
    <scope>NUCLEOTIDE SEQUENCE [LARGE SCALE GENOMIC DNA]</scope>
    <source>
        <strain evidence="2">B47_G16</strain>
    </source>
</reference>
<evidence type="ECO:0000313" key="2">
    <source>
        <dbReference type="EMBL" id="RLE08373.1"/>
    </source>
</evidence>
<dbReference type="GO" id="GO:0006779">
    <property type="term" value="P:porphyrin-containing compound biosynthetic process"/>
    <property type="evidence" value="ECO:0007669"/>
    <property type="project" value="InterPro"/>
</dbReference>
<comment type="caution">
    <text evidence="2">The sequence shown here is derived from an EMBL/GenBank/DDBJ whole genome shotgun (WGS) entry which is preliminary data.</text>
</comment>
<dbReference type="Gene3D" id="3.20.20.210">
    <property type="match status" value="1"/>
</dbReference>
<dbReference type="InterPro" id="IPR000257">
    <property type="entry name" value="Uroporphyrinogen_deCOase"/>
</dbReference>
<dbReference type="EMBL" id="QMPZ01000101">
    <property type="protein sequence ID" value="RLE08373.1"/>
    <property type="molecule type" value="Genomic_DNA"/>
</dbReference>
<dbReference type="InterPro" id="IPR038071">
    <property type="entry name" value="UROD/MetE-like_sf"/>
</dbReference>
<gene>
    <name evidence="2" type="ORF">DRJ00_06420</name>
</gene>
<dbReference type="InterPro" id="IPR052024">
    <property type="entry name" value="Methanogen_methyltrans"/>
</dbReference>
<dbReference type="Pfam" id="PF01208">
    <property type="entry name" value="URO-D"/>
    <property type="match status" value="1"/>
</dbReference>
<dbReference type="GO" id="GO:0004853">
    <property type="term" value="F:uroporphyrinogen decarboxylase activity"/>
    <property type="evidence" value="ECO:0007669"/>
    <property type="project" value="InterPro"/>
</dbReference>
<dbReference type="PANTHER" id="PTHR47099">
    <property type="entry name" value="METHYLCOBAMIDE:COM METHYLTRANSFERASE MTBA"/>
    <property type="match status" value="1"/>
</dbReference>
<protein>
    <recommendedName>
        <fullName evidence="1">Uroporphyrinogen decarboxylase (URO-D) domain-containing protein</fullName>
    </recommendedName>
</protein>
<evidence type="ECO:0000259" key="1">
    <source>
        <dbReference type="Pfam" id="PF01208"/>
    </source>
</evidence>
<dbReference type="Proteomes" id="UP000279422">
    <property type="component" value="Unassembled WGS sequence"/>
</dbReference>
<name>A0A497E2V4_UNCAE</name>